<accession>A0ABW0PEQ8</accession>
<feature type="compositionally biased region" description="Basic and acidic residues" evidence="1">
    <location>
        <begin position="23"/>
        <end position="33"/>
    </location>
</feature>
<reference evidence="3" key="1">
    <citation type="journal article" date="2019" name="Int. J. Syst. Evol. Microbiol.">
        <title>The Global Catalogue of Microorganisms (GCM) 10K type strain sequencing project: providing services to taxonomists for standard genome sequencing and annotation.</title>
        <authorList>
            <consortium name="The Broad Institute Genomics Platform"/>
            <consortium name="The Broad Institute Genome Sequencing Center for Infectious Disease"/>
            <person name="Wu L."/>
            <person name="Ma J."/>
        </authorList>
    </citation>
    <scope>NUCLEOTIDE SEQUENCE [LARGE SCALE GENOMIC DNA]</scope>
    <source>
        <strain evidence="3">CCUG 38813</strain>
    </source>
</reference>
<gene>
    <name evidence="2" type="ORF">ACFPOU_08315</name>
</gene>
<organism evidence="2 3">
    <name type="scientific">Massilia jejuensis</name>
    <dbReference type="NCBI Taxonomy" id="648894"/>
    <lineage>
        <taxon>Bacteria</taxon>
        <taxon>Pseudomonadati</taxon>
        <taxon>Pseudomonadota</taxon>
        <taxon>Betaproteobacteria</taxon>
        <taxon>Burkholderiales</taxon>
        <taxon>Oxalobacteraceae</taxon>
        <taxon>Telluria group</taxon>
        <taxon>Massilia</taxon>
    </lineage>
</organism>
<dbReference type="Proteomes" id="UP001596031">
    <property type="component" value="Unassembled WGS sequence"/>
</dbReference>
<dbReference type="RefSeq" id="WP_379719392.1">
    <property type="nucleotide sequence ID" value="NZ_JBHSMS010000026.1"/>
</dbReference>
<comment type="caution">
    <text evidence="2">The sequence shown here is derived from an EMBL/GenBank/DDBJ whole genome shotgun (WGS) entry which is preliminary data.</text>
</comment>
<evidence type="ECO:0000313" key="2">
    <source>
        <dbReference type="EMBL" id="MFC5511130.1"/>
    </source>
</evidence>
<evidence type="ECO:0000313" key="3">
    <source>
        <dbReference type="Proteomes" id="UP001596031"/>
    </source>
</evidence>
<feature type="region of interest" description="Disordered" evidence="1">
    <location>
        <begin position="1"/>
        <end position="43"/>
    </location>
</feature>
<keyword evidence="3" id="KW-1185">Reference proteome</keyword>
<proteinExistence type="predicted"/>
<evidence type="ECO:0000256" key="1">
    <source>
        <dbReference type="SAM" id="MobiDB-lite"/>
    </source>
</evidence>
<sequence>MKQEEHTWDGASASGEDPSGDAPEVRRGRKDAGAAKSSTERGAAADKALIDAGGTIVSRLRLRPIAARALALLIEREDQTHGKQRAAIERALIEAAGGVEALEQMAAAEEAAAQAAAEAGALAQAKAQAAALAQAQRPRLSAIETELVALLEVKGPIHGTAQVGYALWPDREMQPQGAAIAAGGILRRLLDRAYIASALADNRRSYSVTASGIEAREQDRIDAIDPRQLTLLPAP</sequence>
<dbReference type="EMBL" id="JBHSMS010000026">
    <property type="protein sequence ID" value="MFC5511130.1"/>
    <property type="molecule type" value="Genomic_DNA"/>
</dbReference>
<name>A0ABW0PEQ8_9BURK</name>
<protein>
    <submittedName>
        <fullName evidence="2">Uncharacterized protein</fullName>
    </submittedName>
</protein>